<evidence type="ECO:0000313" key="1">
    <source>
        <dbReference type="EnsemblPlants" id="OBART07G06470.1"/>
    </source>
</evidence>
<name>A0A0D3GNE3_9ORYZ</name>
<dbReference type="Gramene" id="OBART07G06470.1">
    <property type="protein sequence ID" value="OBART07G06470.1"/>
    <property type="gene ID" value="OBART07G06470"/>
</dbReference>
<dbReference type="PaxDb" id="65489-OBART07G06470.1"/>
<protein>
    <submittedName>
        <fullName evidence="1">Uncharacterized protein</fullName>
    </submittedName>
</protein>
<reference evidence="1" key="2">
    <citation type="submission" date="2015-03" db="UniProtKB">
        <authorList>
            <consortium name="EnsemblPlants"/>
        </authorList>
    </citation>
    <scope>IDENTIFICATION</scope>
</reference>
<dbReference type="Proteomes" id="UP000026960">
    <property type="component" value="Chromosome 7"/>
</dbReference>
<organism evidence="1">
    <name type="scientific">Oryza barthii</name>
    <dbReference type="NCBI Taxonomy" id="65489"/>
    <lineage>
        <taxon>Eukaryota</taxon>
        <taxon>Viridiplantae</taxon>
        <taxon>Streptophyta</taxon>
        <taxon>Embryophyta</taxon>
        <taxon>Tracheophyta</taxon>
        <taxon>Spermatophyta</taxon>
        <taxon>Magnoliopsida</taxon>
        <taxon>Liliopsida</taxon>
        <taxon>Poales</taxon>
        <taxon>Poaceae</taxon>
        <taxon>BOP clade</taxon>
        <taxon>Oryzoideae</taxon>
        <taxon>Oryzeae</taxon>
        <taxon>Oryzinae</taxon>
        <taxon>Oryza</taxon>
    </lineage>
</organism>
<dbReference type="EnsemblPlants" id="OBART07G06470.1">
    <property type="protein sequence ID" value="OBART07G06470.1"/>
    <property type="gene ID" value="OBART07G06470"/>
</dbReference>
<proteinExistence type="predicted"/>
<accession>A0A0D3GNE3</accession>
<evidence type="ECO:0000313" key="2">
    <source>
        <dbReference type="Proteomes" id="UP000026960"/>
    </source>
</evidence>
<reference evidence="1" key="1">
    <citation type="journal article" date="2009" name="Rice">
        <title>De Novo Next Generation Sequencing of Plant Genomes.</title>
        <authorList>
            <person name="Rounsley S."/>
            <person name="Marri P.R."/>
            <person name="Yu Y."/>
            <person name="He R."/>
            <person name="Sisneros N."/>
            <person name="Goicoechea J.L."/>
            <person name="Lee S.J."/>
            <person name="Angelova A."/>
            <person name="Kudrna D."/>
            <person name="Luo M."/>
            <person name="Affourtit J."/>
            <person name="Desany B."/>
            <person name="Knight J."/>
            <person name="Niazi F."/>
            <person name="Egholm M."/>
            <person name="Wing R.A."/>
        </authorList>
    </citation>
    <scope>NUCLEOTIDE SEQUENCE [LARGE SCALE GENOMIC DNA]</scope>
    <source>
        <strain evidence="1">cv. IRGC 105608</strain>
    </source>
</reference>
<dbReference type="HOGENOM" id="CLU_1899395_0_0_1"/>
<dbReference type="AlphaFoldDB" id="A0A0D3GNE3"/>
<keyword evidence="2" id="KW-1185">Reference proteome</keyword>
<sequence length="134" mass="14131">MGTPIPISSTVALAPDRAGGTHEAESGAYTGRNLKVKPPGPACQRIDASWPRHVSCLVVLGISSGCWFYSGCGDVTRTHPNDLPVSIVVCIVEAVLHDGLDAAIFLPAGILTLCEDLAREIIQGTLFSFKADEE</sequence>